<dbReference type="AlphaFoldDB" id="A0A699GN82"/>
<feature type="compositionally biased region" description="Basic residues" evidence="1">
    <location>
        <begin position="1"/>
        <end position="10"/>
    </location>
</feature>
<organism evidence="2">
    <name type="scientific">Tanacetum cinerariifolium</name>
    <name type="common">Dalmatian daisy</name>
    <name type="synonym">Chrysanthemum cinerariifolium</name>
    <dbReference type="NCBI Taxonomy" id="118510"/>
    <lineage>
        <taxon>Eukaryota</taxon>
        <taxon>Viridiplantae</taxon>
        <taxon>Streptophyta</taxon>
        <taxon>Embryophyta</taxon>
        <taxon>Tracheophyta</taxon>
        <taxon>Spermatophyta</taxon>
        <taxon>Magnoliopsida</taxon>
        <taxon>eudicotyledons</taxon>
        <taxon>Gunneridae</taxon>
        <taxon>Pentapetalae</taxon>
        <taxon>asterids</taxon>
        <taxon>campanulids</taxon>
        <taxon>Asterales</taxon>
        <taxon>Asteraceae</taxon>
        <taxon>Asteroideae</taxon>
        <taxon>Anthemideae</taxon>
        <taxon>Anthemidinae</taxon>
        <taxon>Tanacetum</taxon>
    </lineage>
</organism>
<comment type="caution">
    <text evidence="2">The sequence shown here is derived from an EMBL/GenBank/DDBJ whole genome shotgun (WGS) entry which is preliminary data.</text>
</comment>
<sequence length="66" mass="7105">MTVSTKHRQIKLPSLHSWMPPPPSLPKSPLRCSTTSLMALLTAKTVLSSDQNPVAGDPLISSLVLK</sequence>
<evidence type="ECO:0000256" key="1">
    <source>
        <dbReference type="SAM" id="MobiDB-lite"/>
    </source>
</evidence>
<protein>
    <submittedName>
        <fullName evidence="2">Proton-dependent oligopeptide transporter family</fullName>
    </submittedName>
</protein>
<dbReference type="EMBL" id="BKCJ010019188">
    <property type="protein sequence ID" value="GEV27963.1"/>
    <property type="molecule type" value="Genomic_DNA"/>
</dbReference>
<proteinExistence type="predicted"/>
<evidence type="ECO:0000313" key="2">
    <source>
        <dbReference type="EMBL" id="GEV27963.1"/>
    </source>
</evidence>
<feature type="region of interest" description="Disordered" evidence="1">
    <location>
        <begin position="1"/>
        <end position="29"/>
    </location>
</feature>
<reference evidence="2" key="1">
    <citation type="journal article" date="2019" name="Sci. Rep.">
        <title>Draft genome of Tanacetum cinerariifolium, the natural source of mosquito coil.</title>
        <authorList>
            <person name="Yamashiro T."/>
            <person name="Shiraishi A."/>
            <person name="Satake H."/>
            <person name="Nakayama K."/>
        </authorList>
    </citation>
    <scope>NUCLEOTIDE SEQUENCE</scope>
</reference>
<accession>A0A699GN82</accession>
<name>A0A699GN82_TANCI</name>
<gene>
    <name evidence="2" type="ORF">Tci_099940</name>
</gene>